<sequence length="77" mass="8484">MTKLKLGLLTEDRPVKITVELPAATFRDLTRYAEILAHENGESAGSIEPAKLVAPMIARFMATDRAFLKLRRAAAES</sequence>
<dbReference type="Pfam" id="PF10038">
    <property type="entry name" value="DUF2274"/>
    <property type="match status" value="1"/>
</dbReference>
<proteinExistence type="predicted"/>
<evidence type="ECO:0000313" key="2">
    <source>
        <dbReference type="Proteomes" id="UP000266568"/>
    </source>
</evidence>
<comment type="caution">
    <text evidence="1">The sequence shown here is derived from an EMBL/GenBank/DDBJ whole genome shotgun (WGS) entry which is preliminary data.</text>
</comment>
<accession>A0A397NIU0</accession>
<organism evidence="1 2">
    <name type="scientific">Hephaestia caeni</name>
    <dbReference type="NCBI Taxonomy" id="645617"/>
    <lineage>
        <taxon>Bacteria</taxon>
        <taxon>Pseudomonadati</taxon>
        <taxon>Pseudomonadota</taxon>
        <taxon>Alphaproteobacteria</taxon>
        <taxon>Sphingomonadales</taxon>
        <taxon>Sphingomonadaceae</taxon>
        <taxon>Hephaestia</taxon>
    </lineage>
</organism>
<dbReference type="RefSeq" id="WP_119036735.1">
    <property type="nucleotide sequence ID" value="NZ_QXDC01000004.1"/>
</dbReference>
<evidence type="ECO:0000313" key="1">
    <source>
        <dbReference type="EMBL" id="RIA37420.1"/>
    </source>
</evidence>
<dbReference type="Proteomes" id="UP000266568">
    <property type="component" value="Unassembled WGS sequence"/>
</dbReference>
<protein>
    <recommendedName>
        <fullName evidence="3">DUF2274 domain-containing protein</fullName>
    </recommendedName>
</protein>
<reference evidence="1 2" key="1">
    <citation type="submission" date="2018-08" db="EMBL/GenBank/DDBJ databases">
        <title>Genomic Encyclopedia of Type Strains, Phase IV (KMG-IV): sequencing the most valuable type-strain genomes for metagenomic binning, comparative biology and taxonomic classification.</title>
        <authorList>
            <person name="Goeker M."/>
        </authorList>
    </citation>
    <scope>NUCLEOTIDE SEQUENCE [LARGE SCALE GENOMIC DNA]</scope>
    <source>
        <strain evidence="1 2">DSM 25527</strain>
    </source>
</reference>
<name>A0A397NIU0_9SPHN</name>
<gene>
    <name evidence="1" type="ORF">DFR49_3304</name>
</gene>
<dbReference type="EMBL" id="QXDC01000004">
    <property type="protein sequence ID" value="RIA37420.1"/>
    <property type="molecule type" value="Genomic_DNA"/>
</dbReference>
<evidence type="ECO:0008006" key="3">
    <source>
        <dbReference type="Google" id="ProtNLM"/>
    </source>
</evidence>
<dbReference type="OrthoDB" id="9803810at2"/>
<dbReference type="AlphaFoldDB" id="A0A397NIU0"/>
<keyword evidence="2" id="KW-1185">Reference proteome</keyword>
<dbReference type="InterPro" id="IPR018733">
    <property type="entry name" value="DUF2274"/>
</dbReference>